<reference evidence="3 4" key="1">
    <citation type="submission" date="2012-07" db="EMBL/GenBank/DDBJ databases">
        <authorList>
            <person name="Durkin A.S."/>
            <person name="McCorrison J."/>
            <person name="Torralba M."/>
            <person name="Gillis M."/>
            <person name="Methe B."/>
            <person name="Sutton G."/>
            <person name="Nelson K.E."/>
        </authorList>
    </citation>
    <scope>NUCLEOTIDE SEQUENCE [LARGE SCALE GENOMIC DNA]</scope>
    <source>
        <strain evidence="4">ATCC 12104 / DSM 43013 / CCUG 2238 / JCM 8349 / NCTC 10301 / Howell 279</strain>
    </source>
</reference>
<evidence type="ECO:0000313" key="3">
    <source>
        <dbReference type="EMBL" id="EJN84749.1"/>
    </source>
</evidence>
<dbReference type="SUPFAM" id="SSF53756">
    <property type="entry name" value="UDP-Glycosyltransferase/glycogen phosphorylase"/>
    <property type="match status" value="1"/>
</dbReference>
<protein>
    <submittedName>
        <fullName evidence="3">Glycosyltransferase, group 1 domain protein</fullName>
    </submittedName>
</protein>
<dbReference type="PANTHER" id="PTHR45947">
    <property type="entry name" value="SULFOQUINOVOSYL TRANSFERASE SQD2"/>
    <property type="match status" value="1"/>
</dbReference>
<dbReference type="eggNOG" id="COG0438">
    <property type="taxonomic scope" value="Bacteria"/>
</dbReference>
<organism evidence="3 4">
    <name type="scientific">Actinomyces naeslundii (strain ATCC 12104 / DSM 43013 / CCUG 2238 / JCM 8349 / NCTC 10301 / Howell 279)</name>
    <dbReference type="NCBI Taxonomy" id="1115803"/>
    <lineage>
        <taxon>Bacteria</taxon>
        <taxon>Bacillati</taxon>
        <taxon>Actinomycetota</taxon>
        <taxon>Actinomycetes</taxon>
        <taxon>Actinomycetales</taxon>
        <taxon>Actinomycetaceae</taxon>
        <taxon>Actinomyces</taxon>
    </lineage>
</organism>
<evidence type="ECO:0000256" key="1">
    <source>
        <dbReference type="ARBA" id="ARBA00022679"/>
    </source>
</evidence>
<dbReference type="RefSeq" id="WP_003782934.1">
    <property type="nucleotide sequence ID" value="NZ_ALJK01000135.1"/>
</dbReference>
<dbReference type="Proteomes" id="UP000007814">
    <property type="component" value="Unassembled WGS sequence"/>
</dbReference>
<dbReference type="EMBL" id="ALJK01000135">
    <property type="protein sequence ID" value="EJN84749.1"/>
    <property type="molecule type" value="Genomic_DNA"/>
</dbReference>
<gene>
    <name evidence="3" type="ORF">HMPREF1129_0309</name>
</gene>
<dbReference type="PANTHER" id="PTHR45947:SF3">
    <property type="entry name" value="SULFOQUINOVOSYL TRANSFERASE SQD2"/>
    <property type="match status" value="1"/>
</dbReference>
<feature type="non-terminal residue" evidence="3">
    <location>
        <position position="1"/>
    </location>
</feature>
<dbReference type="PATRIC" id="fig|1115803.3.peg.1414"/>
<name>J3JJS6_ACTNH</name>
<dbReference type="AlphaFoldDB" id="J3JJS6"/>
<comment type="caution">
    <text evidence="3">The sequence shown here is derived from an EMBL/GenBank/DDBJ whole genome shotgun (WGS) entry which is preliminary data.</text>
</comment>
<feature type="domain" description="Glycosyl transferase family 1" evidence="2">
    <location>
        <begin position="3"/>
        <end position="93"/>
    </location>
</feature>
<dbReference type="Pfam" id="PF00534">
    <property type="entry name" value="Glycos_transf_1"/>
    <property type="match status" value="1"/>
</dbReference>
<accession>J3JJS6</accession>
<dbReference type="InterPro" id="IPR050194">
    <property type="entry name" value="Glycosyltransferase_grp1"/>
</dbReference>
<sequence length="145" mass="15163">RAEGIEQTSTFTGRVPHDEVAGLMAASDVFVLASEVEAGGTVLAEAQALGLACVATPTWAGRFMVEPETGVVLPTAAQRDDDALVASLTEALAQVTDSIRAGGYLPEAIRSRARQRFGEATFVTACRELYEQACNAITGSAESTQ</sequence>
<evidence type="ECO:0000313" key="4">
    <source>
        <dbReference type="Proteomes" id="UP000007814"/>
    </source>
</evidence>
<proteinExistence type="predicted"/>
<keyword evidence="1 3" id="KW-0808">Transferase</keyword>
<dbReference type="GO" id="GO:0016757">
    <property type="term" value="F:glycosyltransferase activity"/>
    <property type="evidence" value="ECO:0007669"/>
    <property type="project" value="InterPro"/>
</dbReference>
<dbReference type="Gene3D" id="3.40.50.2000">
    <property type="entry name" value="Glycogen Phosphorylase B"/>
    <property type="match status" value="1"/>
</dbReference>
<evidence type="ECO:0000259" key="2">
    <source>
        <dbReference type="Pfam" id="PF00534"/>
    </source>
</evidence>
<dbReference type="InterPro" id="IPR001296">
    <property type="entry name" value="Glyco_trans_1"/>
</dbReference>